<keyword evidence="2" id="KW-1185">Reference proteome</keyword>
<reference evidence="1" key="1">
    <citation type="journal article" date="2020" name="Fungal Divers.">
        <title>Resolving the Mortierellaceae phylogeny through synthesis of multi-gene phylogenetics and phylogenomics.</title>
        <authorList>
            <person name="Vandepol N."/>
            <person name="Liber J."/>
            <person name="Desiro A."/>
            <person name="Na H."/>
            <person name="Kennedy M."/>
            <person name="Barry K."/>
            <person name="Grigoriev I.V."/>
            <person name="Miller A.N."/>
            <person name="O'Donnell K."/>
            <person name="Stajich J.E."/>
            <person name="Bonito G."/>
        </authorList>
    </citation>
    <scope>NUCLEOTIDE SEQUENCE</scope>
    <source>
        <strain evidence="1">NVP1</strain>
    </source>
</reference>
<dbReference type="EMBL" id="JAAAUY010000480">
    <property type="protein sequence ID" value="KAF9329376.1"/>
    <property type="molecule type" value="Genomic_DNA"/>
</dbReference>
<sequence length="159" mass="17911">MLIKDINDPASHCLGLIHPCLSTYEYGNPHSNRLASAETLSASLDPPKDVYDYKGALNYLFNESQENPAAKKLCSEIGLVPAPPLEAGVLLYLLRMESIGRIADWPLLFGTDNSFILYMLNKMDGENFAADSETERSVWEMRRAETAEWLKQRTVRTSR</sequence>
<protein>
    <submittedName>
        <fullName evidence="1">Uncharacterized protein</fullName>
    </submittedName>
</protein>
<organism evidence="1 2">
    <name type="scientific">Podila minutissima</name>
    <dbReference type="NCBI Taxonomy" id="64525"/>
    <lineage>
        <taxon>Eukaryota</taxon>
        <taxon>Fungi</taxon>
        <taxon>Fungi incertae sedis</taxon>
        <taxon>Mucoromycota</taxon>
        <taxon>Mortierellomycotina</taxon>
        <taxon>Mortierellomycetes</taxon>
        <taxon>Mortierellales</taxon>
        <taxon>Mortierellaceae</taxon>
        <taxon>Podila</taxon>
    </lineage>
</organism>
<dbReference type="Proteomes" id="UP000696485">
    <property type="component" value="Unassembled WGS sequence"/>
</dbReference>
<evidence type="ECO:0000313" key="1">
    <source>
        <dbReference type="EMBL" id="KAF9329376.1"/>
    </source>
</evidence>
<dbReference type="AlphaFoldDB" id="A0A9P5SHE8"/>
<name>A0A9P5SHE8_9FUNG</name>
<evidence type="ECO:0000313" key="2">
    <source>
        <dbReference type="Proteomes" id="UP000696485"/>
    </source>
</evidence>
<accession>A0A9P5SHE8</accession>
<proteinExistence type="predicted"/>
<comment type="caution">
    <text evidence="1">The sequence shown here is derived from an EMBL/GenBank/DDBJ whole genome shotgun (WGS) entry which is preliminary data.</text>
</comment>
<gene>
    <name evidence="1" type="ORF">BG006_007538</name>
</gene>